<evidence type="ECO:0000313" key="3">
    <source>
        <dbReference type="Proteomes" id="UP000322634"/>
    </source>
</evidence>
<feature type="region of interest" description="Disordered" evidence="1">
    <location>
        <begin position="141"/>
        <end position="160"/>
    </location>
</feature>
<dbReference type="EMBL" id="VSFF01000016">
    <property type="protein sequence ID" value="TYC08717.1"/>
    <property type="molecule type" value="Genomic_DNA"/>
</dbReference>
<dbReference type="PROSITE" id="PS51257">
    <property type="entry name" value="PROKAR_LIPOPROTEIN"/>
    <property type="match status" value="1"/>
</dbReference>
<reference evidence="2 3" key="1">
    <citation type="submission" date="2019-08" db="EMBL/GenBank/DDBJ databases">
        <title>Actinomadura sp. nov. CYP1-5 isolated from mountain soil.</title>
        <authorList>
            <person name="Songsumanus A."/>
            <person name="Kuncharoen N."/>
            <person name="Kudo T."/>
            <person name="Yuki M."/>
            <person name="Igarashi Y."/>
            <person name="Tanasupawat S."/>
        </authorList>
    </citation>
    <scope>NUCLEOTIDE SEQUENCE [LARGE SCALE GENOMIC DNA]</scope>
    <source>
        <strain evidence="2 3">GKU157</strain>
    </source>
</reference>
<dbReference type="AlphaFoldDB" id="A0A5D0TSA6"/>
<organism evidence="2 3">
    <name type="scientific">Actinomadura syzygii</name>
    <dbReference type="NCBI Taxonomy" id="1427538"/>
    <lineage>
        <taxon>Bacteria</taxon>
        <taxon>Bacillati</taxon>
        <taxon>Actinomycetota</taxon>
        <taxon>Actinomycetes</taxon>
        <taxon>Streptosporangiales</taxon>
        <taxon>Thermomonosporaceae</taxon>
        <taxon>Actinomadura</taxon>
    </lineage>
</organism>
<dbReference type="RefSeq" id="WP_148355127.1">
    <property type="nucleotide sequence ID" value="NZ_JBHSBF010000026.1"/>
</dbReference>
<accession>A0A5D0TSA6</accession>
<protein>
    <recommendedName>
        <fullName evidence="4">Lipoprotein</fullName>
    </recommendedName>
</protein>
<evidence type="ECO:0000256" key="1">
    <source>
        <dbReference type="SAM" id="MobiDB-lite"/>
    </source>
</evidence>
<comment type="caution">
    <text evidence="2">The sequence shown here is derived from an EMBL/GenBank/DDBJ whole genome shotgun (WGS) entry which is preliminary data.</text>
</comment>
<proteinExistence type="predicted"/>
<name>A0A5D0TSA6_9ACTN</name>
<keyword evidence="3" id="KW-1185">Reference proteome</keyword>
<dbReference type="Proteomes" id="UP000322634">
    <property type="component" value="Unassembled WGS sequence"/>
</dbReference>
<gene>
    <name evidence="2" type="ORF">FXF65_38235</name>
</gene>
<evidence type="ECO:0000313" key="2">
    <source>
        <dbReference type="EMBL" id="TYC08717.1"/>
    </source>
</evidence>
<sequence>MMRTPIAAGTLVVVLVLAGCSTSPKEQSERLRKAAGVTAFRLTCTRDLWERTGGYRDRIHHDGDPVKAQITDQGNGMVLVQMTGPQLVDLLKKLDAVAHPERGFGPADPLAVRVYNAIAPKVDAISTAPAADAQIPQVIINDNIGHPTPTPSPSRPSGHR</sequence>
<dbReference type="OrthoDB" id="4565493at2"/>
<evidence type="ECO:0008006" key="4">
    <source>
        <dbReference type="Google" id="ProtNLM"/>
    </source>
</evidence>